<dbReference type="STRING" id="1798657.A2648_00975"/>
<dbReference type="EMBL" id="MHLH01000003">
    <property type="protein sequence ID" value="OGZ04655.1"/>
    <property type="molecule type" value="Genomic_DNA"/>
</dbReference>
<sequence length="259" mass="29098">MFYKWRVLALNNLFLKRVIRKINLLIGGKNKVDNVSLVRKYAPKKSFADIGSLWGVNGLNSFVAEEVGAKRVVSVDVYQANKEFLEEKKKRNSKVEFVEGDINLSETTKKIGVCDVVLCSGVLYHTPDPVHLLTRLRSITGETLILNTASIPEMPGIRNGAIFYPFLSAEQRKIWNRKIGSQKSITGPYEPEEGYANWFWGLTPSVLESMLSCVGFEVTKRYITPFNSIFICKAVAVKFTASSGEWTTPKSGDSLKFRS</sequence>
<dbReference type="InterPro" id="IPR029063">
    <property type="entry name" value="SAM-dependent_MTases_sf"/>
</dbReference>
<dbReference type="Proteomes" id="UP000178841">
    <property type="component" value="Unassembled WGS sequence"/>
</dbReference>
<dbReference type="InterPro" id="IPR013216">
    <property type="entry name" value="Methyltransf_11"/>
</dbReference>
<dbReference type="CDD" id="cd02440">
    <property type="entry name" value="AdoMet_MTases"/>
    <property type="match status" value="1"/>
</dbReference>
<gene>
    <name evidence="2" type="ORF">A2648_00975</name>
</gene>
<dbReference type="SUPFAM" id="SSF53335">
    <property type="entry name" value="S-adenosyl-L-methionine-dependent methyltransferases"/>
    <property type="match status" value="1"/>
</dbReference>
<evidence type="ECO:0000313" key="3">
    <source>
        <dbReference type="Proteomes" id="UP000178841"/>
    </source>
</evidence>
<proteinExistence type="predicted"/>
<name>A0A1G2CTD4_9BACT</name>
<evidence type="ECO:0000313" key="2">
    <source>
        <dbReference type="EMBL" id="OGZ04655.1"/>
    </source>
</evidence>
<dbReference type="Pfam" id="PF08241">
    <property type="entry name" value="Methyltransf_11"/>
    <property type="match status" value="1"/>
</dbReference>
<feature type="domain" description="Methyltransferase type 11" evidence="1">
    <location>
        <begin position="57"/>
        <end position="137"/>
    </location>
</feature>
<evidence type="ECO:0000259" key="1">
    <source>
        <dbReference type="Pfam" id="PF08241"/>
    </source>
</evidence>
<comment type="caution">
    <text evidence="2">The sequence shown here is derived from an EMBL/GenBank/DDBJ whole genome shotgun (WGS) entry which is preliminary data.</text>
</comment>
<organism evidence="2 3">
    <name type="scientific">Candidatus Lloydbacteria bacterium RIFCSPHIGHO2_01_FULL_41_20</name>
    <dbReference type="NCBI Taxonomy" id="1798657"/>
    <lineage>
        <taxon>Bacteria</taxon>
        <taxon>Candidatus Lloydiibacteriota</taxon>
    </lineage>
</organism>
<dbReference type="GO" id="GO:0008757">
    <property type="term" value="F:S-adenosylmethionine-dependent methyltransferase activity"/>
    <property type="evidence" value="ECO:0007669"/>
    <property type="project" value="InterPro"/>
</dbReference>
<dbReference type="AlphaFoldDB" id="A0A1G2CTD4"/>
<protein>
    <recommendedName>
        <fullName evidence="1">Methyltransferase type 11 domain-containing protein</fullName>
    </recommendedName>
</protein>
<accession>A0A1G2CTD4</accession>
<dbReference type="Gene3D" id="3.40.50.150">
    <property type="entry name" value="Vaccinia Virus protein VP39"/>
    <property type="match status" value="1"/>
</dbReference>
<reference evidence="2 3" key="1">
    <citation type="journal article" date="2016" name="Nat. Commun.">
        <title>Thousands of microbial genomes shed light on interconnected biogeochemical processes in an aquifer system.</title>
        <authorList>
            <person name="Anantharaman K."/>
            <person name="Brown C.T."/>
            <person name="Hug L.A."/>
            <person name="Sharon I."/>
            <person name="Castelle C.J."/>
            <person name="Probst A.J."/>
            <person name="Thomas B.C."/>
            <person name="Singh A."/>
            <person name="Wilkins M.J."/>
            <person name="Karaoz U."/>
            <person name="Brodie E.L."/>
            <person name="Williams K.H."/>
            <person name="Hubbard S.S."/>
            <person name="Banfield J.F."/>
        </authorList>
    </citation>
    <scope>NUCLEOTIDE SEQUENCE [LARGE SCALE GENOMIC DNA]</scope>
</reference>